<protein>
    <submittedName>
        <fullName evidence="1">Uncharacterized protein</fullName>
    </submittedName>
</protein>
<proteinExistence type="predicted"/>
<accession>A0A6A5YI93</accession>
<dbReference type="EMBL" id="ML977367">
    <property type="protein sequence ID" value="KAF2106047.1"/>
    <property type="molecule type" value="Genomic_DNA"/>
</dbReference>
<evidence type="ECO:0000313" key="2">
    <source>
        <dbReference type="Proteomes" id="UP000799770"/>
    </source>
</evidence>
<dbReference type="Proteomes" id="UP000799770">
    <property type="component" value="Unassembled WGS sequence"/>
</dbReference>
<dbReference type="AlphaFoldDB" id="A0A6A5YI93"/>
<gene>
    <name evidence="1" type="ORF">BDV96DRAFT_591564</name>
</gene>
<organism evidence="1 2">
    <name type="scientific">Lophiotrema nucula</name>
    <dbReference type="NCBI Taxonomy" id="690887"/>
    <lineage>
        <taxon>Eukaryota</taxon>
        <taxon>Fungi</taxon>
        <taxon>Dikarya</taxon>
        <taxon>Ascomycota</taxon>
        <taxon>Pezizomycotina</taxon>
        <taxon>Dothideomycetes</taxon>
        <taxon>Pleosporomycetidae</taxon>
        <taxon>Pleosporales</taxon>
        <taxon>Lophiotremataceae</taxon>
        <taxon>Lophiotrema</taxon>
    </lineage>
</organism>
<keyword evidence="2" id="KW-1185">Reference proteome</keyword>
<evidence type="ECO:0000313" key="1">
    <source>
        <dbReference type="EMBL" id="KAF2106047.1"/>
    </source>
</evidence>
<sequence length="82" mass="9198">MDDDNRQLRNSAIDHGLPVRTINNAWKMIQCEDSHGAKLVGTCCTFAVKRNENSRVMKKKTRVVAQCFSQAQVSTLPTHAPQ</sequence>
<name>A0A6A5YI93_9PLEO</name>
<reference evidence="1" key="1">
    <citation type="journal article" date="2020" name="Stud. Mycol.">
        <title>101 Dothideomycetes genomes: a test case for predicting lifestyles and emergence of pathogens.</title>
        <authorList>
            <person name="Haridas S."/>
            <person name="Albert R."/>
            <person name="Binder M."/>
            <person name="Bloem J."/>
            <person name="Labutti K."/>
            <person name="Salamov A."/>
            <person name="Andreopoulos B."/>
            <person name="Baker S."/>
            <person name="Barry K."/>
            <person name="Bills G."/>
            <person name="Bluhm B."/>
            <person name="Cannon C."/>
            <person name="Castanera R."/>
            <person name="Culley D."/>
            <person name="Daum C."/>
            <person name="Ezra D."/>
            <person name="Gonzalez J."/>
            <person name="Henrissat B."/>
            <person name="Kuo A."/>
            <person name="Liang C."/>
            <person name="Lipzen A."/>
            <person name="Lutzoni F."/>
            <person name="Magnuson J."/>
            <person name="Mondo S."/>
            <person name="Nolan M."/>
            <person name="Ohm R."/>
            <person name="Pangilinan J."/>
            <person name="Park H.-J."/>
            <person name="Ramirez L."/>
            <person name="Alfaro M."/>
            <person name="Sun H."/>
            <person name="Tritt A."/>
            <person name="Yoshinaga Y."/>
            <person name="Zwiers L.-H."/>
            <person name="Turgeon B."/>
            <person name="Goodwin S."/>
            <person name="Spatafora J."/>
            <person name="Crous P."/>
            <person name="Grigoriev I."/>
        </authorList>
    </citation>
    <scope>NUCLEOTIDE SEQUENCE</scope>
    <source>
        <strain evidence="1">CBS 627.86</strain>
    </source>
</reference>